<dbReference type="Gene3D" id="3.40.1620.20">
    <property type="match status" value="1"/>
</dbReference>
<evidence type="ECO:0000256" key="2">
    <source>
        <dbReference type="ARBA" id="ARBA00022679"/>
    </source>
</evidence>
<dbReference type="Pfam" id="PF00294">
    <property type="entry name" value="PfkB"/>
    <property type="match status" value="1"/>
</dbReference>
<dbReference type="InterPro" id="IPR050306">
    <property type="entry name" value="PfkB_Carbo_kinase"/>
</dbReference>
<reference evidence="6" key="1">
    <citation type="submission" date="2017-02" db="EMBL/GenBank/DDBJ databases">
        <authorList>
            <person name="Varghese N."/>
            <person name="Submissions S."/>
        </authorList>
    </citation>
    <scope>NUCLEOTIDE SEQUENCE [LARGE SCALE GENOMIC DNA]</scope>
    <source>
        <strain evidence="6">USBA 833</strain>
    </source>
</reference>
<dbReference type="InterPro" id="IPR029056">
    <property type="entry name" value="Ribokinase-like"/>
</dbReference>
<comment type="similarity">
    <text evidence="1">Belongs to the carbohydrate kinase PfkB family.</text>
</comment>
<name>A0A1T4Y1I6_9CLOT</name>
<dbReference type="Proteomes" id="UP000190105">
    <property type="component" value="Unassembled WGS sequence"/>
</dbReference>
<evidence type="ECO:0000256" key="1">
    <source>
        <dbReference type="ARBA" id="ARBA00010688"/>
    </source>
</evidence>
<evidence type="ECO:0000313" key="6">
    <source>
        <dbReference type="Proteomes" id="UP000190105"/>
    </source>
</evidence>
<keyword evidence="3 5" id="KW-0418">Kinase</keyword>
<dbReference type="PANTHER" id="PTHR43085">
    <property type="entry name" value="HEXOKINASE FAMILY MEMBER"/>
    <property type="match status" value="1"/>
</dbReference>
<proteinExistence type="inferred from homology"/>
<sequence length="329" mass="36802">MNLKENEQGGDNVINMYDKINFDNKIYDLLTIGELLIDMISNEFSEKFSCNSYIRKFGGSPSNIAINAKKLGVNSLPISCVGNDGFGDFLISSLEKENVDTSQIIRSKSPTSMVVLTRSKETPIPIFYRGADYQIKYTPTLDEKIKNSKIVHFSSWPISKKQSREVIERVIKTAKESSTLIGFDPNYHKDLWEEENGTSLMKSMIKYTDFIKPSEDDAERLFGKDNPENQIKKFFDLGAKLVVMTLGKDGVIVSDGVNSEKFDTLATNVVDVTGAGDAFWAGFYVGLIKGRNVIDSVKVGLAASAFKLRYVGAISPMPRYEELIKEFII</sequence>
<evidence type="ECO:0000313" key="5">
    <source>
        <dbReference type="EMBL" id="SKA95145.1"/>
    </source>
</evidence>
<dbReference type="Gene3D" id="3.40.1190.30">
    <property type="match status" value="1"/>
</dbReference>
<dbReference type="PRINTS" id="PR00990">
    <property type="entry name" value="RIBOKINASE"/>
</dbReference>
<dbReference type="Gene3D" id="6.10.140.490">
    <property type="match status" value="1"/>
</dbReference>
<keyword evidence="2" id="KW-0808">Transferase</keyword>
<dbReference type="AlphaFoldDB" id="A0A1T4Y1I6"/>
<dbReference type="CDD" id="cd01167">
    <property type="entry name" value="bac_FRK"/>
    <property type="match status" value="1"/>
</dbReference>
<evidence type="ECO:0000259" key="4">
    <source>
        <dbReference type="Pfam" id="PF00294"/>
    </source>
</evidence>
<dbReference type="SUPFAM" id="SSF53613">
    <property type="entry name" value="Ribokinase-like"/>
    <property type="match status" value="1"/>
</dbReference>
<evidence type="ECO:0000256" key="3">
    <source>
        <dbReference type="ARBA" id="ARBA00022777"/>
    </source>
</evidence>
<dbReference type="InterPro" id="IPR002139">
    <property type="entry name" value="Ribo/fructo_kinase"/>
</dbReference>
<dbReference type="InterPro" id="IPR011611">
    <property type="entry name" value="PfkB_dom"/>
</dbReference>
<protein>
    <submittedName>
        <fullName evidence="5">Fructokinase</fullName>
    </submittedName>
</protein>
<organism evidence="5 6">
    <name type="scientific">Caloramator quimbayensis</name>
    <dbReference type="NCBI Taxonomy" id="1147123"/>
    <lineage>
        <taxon>Bacteria</taxon>
        <taxon>Bacillati</taxon>
        <taxon>Bacillota</taxon>
        <taxon>Clostridia</taxon>
        <taxon>Eubacteriales</taxon>
        <taxon>Clostridiaceae</taxon>
        <taxon>Caloramator</taxon>
    </lineage>
</organism>
<dbReference type="GO" id="GO:0016301">
    <property type="term" value="F:kinase activity"/>
    <property type="evidence" value="ECO:0007669"/>
    <property type="project" value="UniProtKB-KW"/>
</dbReference>
<dbReference type="PANTHER" id="PTHR43085:SF57">
    <property type="entry name" value="CARBOHYDRATE KINASE PFKB DOMAIN-CONTAINING PROTEIN"/>
    <property type="match status" value="1"/>
</dbReference>
<dbReference type="STRING" id="1147123.SAMN05443428_11740"/>
<gene>
    <name evidence="5" type="ORF">SAMN05443428_11740</name>
</gene>
<accession>A0A1T4Y1I6</accession>
<feature type="domain" description="Carbohydrate kinase PfkB" evidence="4">
    <location>
        <begin position="29"/>
        <end position="318"/>
    </location>
</feature>
<keyword evidence="6" id="KW-1185">Reference proteome</keyword>
<dbReference type="EMBL" id="FUYH01000017">
    <property type="protein sequence ID" value="SKA95145.1"/>
    <property type="molecule type" value="Genomic_DNA"/>
</dbReference>